<feature type="signal peptide" evidence="1">
    <location>
        <begin position="1"/>
        <end position="22"/>
    </location>
</feature>
<comment type="caution">
    <text evidence="3">The sequence shown here is derived from an EMBL/GenBank/DDBJ whole genome shotgun (WGS) entry which is preliminary data.</text>
</comment>
<keyword evidence="4" id="KW-1185">Reference proteome</keyword>
<sequence length="75" mass="7868">MSKFIAAAALVASFAAAPAVFAAQPVAQSADHLTKAPAGSMVQIESRDNGNQIENIYRVSADGSLKLVDQVRHED</sequence>
<dbReference type="AlphaFoldDB" id="A0A506UBT6"/>
<feature type="chain" id="PRO_5036130934" description="Peptidase propeptide and YPEB domain-containing protein" evidence="1">
    <location>
        <begin position="23"/>
        <end position="75"/>
    </location>
</feature>
<dbReference type="OrthoDB" id="7919316at2"/>
<dbReference type="EMBL" id="VHLG01000005">
    <property type="protein sequence ID" value="TPW30591.1"/>
    <property type="molecule type" value="Genomic_DNA"/>
</dbReference>
<proteinExistence type="predicted"/>
<protein>
    <recommendedName>
        <fullName evidence="5">Peptidase propeptide and YPEB domain-containing protein</fullName>
    </recommendedName>
</protein>
<dbReference type="EMBL" id="VHLG01000005">
    <property type="protein sequence ID" value="TPW30590.1"/>
    <property type="molecule type" value="Genomic_DNA"/>
</dbReference>
<organism evidence="3 4">
    <name type="scientific">Martelella alba</name>
    <dbReference type="NCBI Taxonomy" id="2590451"/>
    <lineage>
        <taxon>Bacteria</taxon>
        <taxon>Pseudomonadati</taxon>
        <taxon>Pseudomonadota</taxon>
        <taxon>Alphaproteobacteria</taxon>
        <taxon>Hyphomicrobiales</taxon>
        <taxon>Aurantimonadaceae</taxon>
        <taxon>Martelella</taxon>
    </lineage>
</organism>
<evidence type="ECO:0000313" key="4">
    <source>
        <dbReference type="Proteomes" id="UP000318801"/>
    </source>
</evidence>
<reference evidence="3 4" key="1">
    <citation type="submission" date="2019-06" db="EMBL/GenBank/DDBJ databases">
        <authorList>
            <person name="Li M."/>
        </authorList>
    </citation>
    <scope>NUCLEOTIDE SEQUENCE [LARGE SCALE GENOMIC DNA]</scope>
    <source>
        <strain evidence="3 4">BGMRC2036</strain>
    </source>
</reference>
<dbReference type="Proteomes" id="UP000318801">
    <property type="component" value="Unassembled WGS sequence"/>
</dbReference>
<evidence type="ECO:0000313" key="2">
    <source>
        <dbReference type="EMBL" id="TPW30590.1"/>
    </source>
</evidence>
<gene>
    <name evidence="2" type="ORF">FJU08_11530</name>
    <name evidence="3" type="ORF">FJU08_11535</name>
</gene>
<name>A0A506UBT6_9HYPH</name>
<accession>A0A506UBT6</accession>
<keyword evidence="1" id="KW-0732">Signal</keyword>
<dbReference type="RefSeq" id="WP_141149161.1">
    <property type="nucleotide sequence ID" value="NZ_VHLG01000005.1"/>
</dbReference>
<evidence type="ECO:0008006" key="5">
    <source>
        <dbReference type="Google" id="ProtNLM"/>
    </source>
</evidence>
<evidence type="ECO:0000313" key="3">
    <source>
        <dbReference type="EMBL" id="TPW30591.1"/>
    </source>
</evidence>
<evidence type="ECO:0000256" key="1">
    <source>
        <dbReference type="SAM" id="SignalP"/>
    </source>
</evidence>